<evidence type="ECO:0000256" key="5">
    <source>
        <dbReference type="ARBA" id="ARBA00022989"/>
    </source>
</evidence>
<organism evidence="10 11">
    <name type="scientific">Theileria orientalis</name>
    <dbReference type="NCBI Taxonomy" id="68886"/>
    <lineage>
        <taxon>Eukaryota</taxon>
        <taxon>Sar</taxon>
        <taxon>Alveolata</taxon>
        <taxon>Apicomplexa</taxon>
        <taxon>Aconoidasida</taxon>
        <taxon>Piroplasmida</taxon>
        <taxon>Theileriidae</taxon>
        <taxon>Theileria</taxon>
    </lineage>
</organism>
<dbReference type="GO" id="GO:0015093">
    <property type="term" value="F:ferrous iron transmembrane transporter activity"/>
    <property type="evidence" value="ECO:0007669"/>
    <property type="project" value="TreeGrafter"/>
</dbReference>
<sequence>MDSVDPLDWENWTGELPFWQHALCGSIAGVMEHISLFPLDTIKTRLQTQSASENSSPAQNGFSRFKNDAQVVANRNITSKILKHMKTTKATRPGFYSNLFRGSNVIIAGCVPAHVLYFTVYEKIKSAGSIAASGAAATFCHDLVLTPADVIKQRLQLGCYRSSRDCLYNIIRQEGVRSLFRSFHITLLMNVPYHSLLVSIMHLVKQVDGSRRIGGIKDSSLSSIGGAVAGALTTPFDVIKTRLQTQACRMDSKRPKLQIKYKNVITTFENIYRKEGLRGFMRGVTTRIGMCTPSAAISWGTYESLKNLIKLID</sequence>
<dbReference type="Pfam" id="PF00153">
    <property type="entry name" value="Mito_carr"/>
    <property type="match status" value="3"/>
</dbReference>
<evidence type="ECO:0000256" key="8">
    <source>
        <dbReference type="PROSITE-ProRule" id="PRU00282"/>
    </source>
</evidence>
<accession>A0A976SJE6</accession>
<evidence type="ECO:0000256" key="6">
    <source>
        <dbReference type="ARBA" id="ARBA00023128"/>
    </source>
</evidence>
<evidence type="ECO:0000256" key="3">
    <source>
        <dbReference type="ARBA" id="ARBA00022448"/>
    </source>
</evidence>
<gene>
    <name evidence="10" type="ORF">MACK_003581</name>
</gene>
<feature type="repeat" description="Solcar" evidence="8">
    <location>
        <begin position="125"/>
        <end position="207"/>
    </location>
</feature>
<keyword evidence="6" id="KW-0496">Mitochondrion</keyword>
<dbReference type="PANTHER" id="PTHR45758:SF4">
    <property type="entry name" value="MITOFERRIN-1"/>
    <property type="match status" value="1"/>
</dbReference>
<keyword evidence="5" id="KW-1133">Transmembrane helix</keyword>
<dbReference type="InterPro" id="IPR023395">
    <property type="entry name" value="MCP_dom_sf"/>
</dbReference>
<name>A0A976SJE6_THEOR</name>
<comment type="subcellular location">
    <subcellularLocation>
        <location evidence="1">Mitochondrion membrane</location>
        <topology evidence="1">Multi-pass membrane protein</topology>
    </subcellularLocation>
</comment>
<evidence type="ECO:0000256" key="7">
    <source>
        <dbReference type="ARBA" id="ARBA00023136"/>
    </source>
</evidence>
<dbReference type="SUPFAM" id="SSF103506">
    <property type="entry name" value="Mitochondrial carrier"/>
    <property type="match status" value="1"/>
</dbReference>
<dbReference type="EMBL" id="CP056071">
    <property type="protein sequence ID" value="UVC49958.1"/>
    <property type="molecule type" value="Genomic_DNA"/>
</dbReference>
<evidence type="ECO:0000313" key="11">
    <source>
        <dbReference type="Proteomes" id="UP000244811"/>
    </source>
</evidence>
<evidence type="ECO:0000313" key="10">
    <source>
        <dbReference type="EMBL" id="UVC49958.1"/>
    </source>
</evidence>
<keyword evidence="3 9" id="KW-0813">Transport</keyword>
<evidence type="ECO:0000256" key="4">
    <source>
        <dbReference type="ARBA" id="ARBA00022692"/>
    </source>
</evidence>
<reference evidence="10" key="1">
    <citation type="submission" date="2022-07" db="EMBL/GenBank/DDBJ databases">
        <title>Evaluation of T. orientalis genome assembly methods using nanopore sequencing and analysis of variation between genomes.</title>
        <authorList>
            <person name="Yam J."/>
            <person name="Micallef M.L."/>
            <person name="Liu M."/>
            <person name="Djordjevic S.P."/>
            <person name="Bogema D.R."/>
            <person name="Jenkins C."/>
        </authorList>
    </citation>
    <scope>NUCLEOTIDE SEQUENCE</scope>
    <source>
        <strain evidence="10">Goon Nure</strain>
    </source>
</reference>
<dbReference type="InterPro" id="IPR018108">
    <property type="entry name" value="MCP_transmembrane"/>
</dbReference>
<evidence type="ECO:0000256" key="2">
    <source>
        <dbReference type="ARBA" id="ARBA00006375"/>
    </source>
</evidence>
<evidence type="ECO:0000256" key="1">
    <source>
        <dbReference type="ARBA" id="ARBA00004225"/>
    </source>
</evidence>
<dbReference type="PROSITE" id="PS50920">
    <property type="entry name" value="SOLCAR"/>
    <property type="match status" value="2"/>
</dbReference>
<dbReference type="GO" id="GO:0048250">
    <property type="term" value="P:iron import into the mitochondrion"/>
    <property type="evidence" value="ECO:0007669"/>
    <property type="project" value="TreeGrafter"/>
</dbReference>
<dbReference type="PANTHER" id="PTHR45758">
    <property type="entry name" value="MITOFERRIN-1-RELATED"/>
    <property type="match status" value="1"/>
</dbReference>
<feature type="repeat" description="Solcar" evidence="8">
    <location>
        <begin position="217"/>
        <end position="308"/>
    </location>
</feature>
<evidence type="ECO:0000256" key="9">
    <source>
        <dbReference type="RuleBase" id="RU000488"/>
    </source>
</evidence>
<dbReference type="Proteomes" id="UP000244811">
    <property type="component" value="Chromosome 2"/>
</dbReference>
<keyword evidence="7 8" id="KW-0472">Membrane</keyword>
<protein>
    <submittedName>
        <fullName evidence="10">Mitochondrial carrier protein</fullName>
    </submittedName>
</protein>
<proteinExistence type="inferred from homology"/>
<keyword evidence="4 8" id="KW-0812">Transmembrane</keyword>
<dbReference type="Gene3D" id="1.50.40.10">
    <property type="entry name" value="Mitochondrial carrier domain"/>
    <property type="match status" value="2"/>
</dbReference>
<dbReference type="GO" id="GO:0031966">
    <property type="term" value="C:mitochondrial membrane"/>
    <property type="evidence" value="ECO:0007669"/>
    <property type="project" value="UniProtKB-SubCell"/>
</dbReference>
<comment type="similarity">
    <text evidence="2 9">Belongs to the mitochondrial carrier (TC 2.A.29) family.</text>
</comment>
<dbReference type="AlphaFoldDB" id="A0A976SJE6"/>